<organism evidence="1 2">
    <name type="scientific">Nonomuraea aridisoli</name>
    <dbReference type="NCBI Taxonomy" id="2070368"/>
    <lineage>
        <taxon>Bacteria</taxon>
        <taxon>Bacillati</taxon>
        <taxon>Actinomycetota</taxon>
        <taxon>Actinomycetes</taxon>
        <taxon>Streptosporangiales</taxon>
        <taxon>Streptosporangiaceae</taxon>
        <taxon>Nonomuraea</taxon>
    </lineage>
</organism>
<accession>A0A2W2EDB7</accession>
<dbReference type="InterPro" id="IPR022172">
    <property type="entry name" value="DUF3703"/>
</dbReference>
<reference evidence="1 2" key="1">
    <citation type="submission" date="2018-01" db="EMBL/GenBank/DDBJ databases">
        <title>Draft genome sequence of Nonomuraea sp. KC333.</title>
        <authorList>
            <person name="Sahin N."/>
            <person name="Saygin H."/>
            <person name="Ay H."/>
        </authorList>
    </citation>
    <scope>NUCLEOTIDE SEQUENCE [LARGE SCALE GENOMIC DNA]</scope>
    <source>
        <strain evidence="1 2">KC333</strain>
    </source>
</reference>
<gene>
    <name evidence="1" type="ORF">C1J01_09165</name>
</gene>
<keyword evidence="2" id="KW-1185">Reference proteome</keyword>
<evidence type="ECO:0000313" key="2">
    <source>
        <dbReference type="Proteomes" id="UP000249304"/>
    </source>
</evidence>
<evidence type="ECO:0000313" key="1">
    <source>
        <dbReference type="EMBL" id="PZG20503.1"/>
    </source>
</evidence>
<dbReference type="Proteomes" id="UP000249304">
    <property type="component" value="Unassembled WGS sequence"/>
</dbReference>
<protein>
    <recommendedName>
        <fullName evidence="3">DUF3703 domain-containing protein</fullName>
    </recommendedName>
</protein>
<comment type="caution">
    <text evidence="1">The sequence shown here is derived from an EMBL/GenBank/DDBJ whole genome shotgun (WGS) entry which is preliminary data.</text>
</comment>
<proteinExistence type="predicted"/>
<evidence type="ECO:0008006" key="3">
    <source>
        <dbReference type="Google" id="ProtNLM"/>
    </source>
</evidence>
<name>A0A2W2EDB7_9ACTN</name>
<dbReference type="RefSeq" id="WP_111178075.1">
    <property type="nucleotide sequence ID" value="NZ_POUD01000025.1"/>
</dbReference>
<sequence>MIGRPMPARVRAAYRAEMRAARTAAAPEARWRHLERAHVISQPWPWPHTRNHVAMFASAVAQRDRREAFGQVIRIIVAAPGSALRRYPEGNTGRAAVALTQPMPIPADLAELLQNVPAARGRASR</sequence>
<dbReference type="OrthoDB" id="9799416at2"/>
<dbReference type="AlphaFoldDB" id="A0A2W2EDB7"/>
<dbReference type="Pfam" id="PF12487">
    <property type="entry name" value="DUF3703"/>
    <property type="match status" value="1"/>
</dbReference>
<dbReference type="EMBL" id="POUD01000025">
    <property type="protein sequence ID" value="PZG20503.1"/>
    <property type="molecule type" value="Genomic_DNA"/>
</dbReference>